<gene>
    <name evidence="1" type="ORF">S12H4_39657</name>
</gene>
<comment type="caution">
    <text evidence="1">The sequence shown here is derived from an EMBL/GenBank/DDBJ whole genome shotgun (WGS) entry which is preliminary data.</text>
</comment>
<proteinExistence type="predicted"/>
<protein>
    <submittedName>
        <fullName evidence="1">Uncharacterized protein</fullName>
    </submittedName>
</protein>
<accession>X1TA78</accession>
<sequence length="39" mass="4487">MKGGITKRIEDTVKALDQSQLKKALYLTESNEKLSRQHQ</sequence>
<dbReference type="AlphaFoldDB" id="X1TA78"/>
<dbReference type="EMBL" id="BARW01023990">
    <property type="protein sequence ID" value="GAI88296.1"/>
    <property type="molecule type" value="Genomic_DNA"/>
</dbReference>
<evidence type="ECO:0000313" key="1">
    <source>
        <dbReference type="EMBL" id="GAI88296.1"/>
    </source>
</evidence>
<name>X1TA78_9ZZZZ</name>
<feature type="non-terminal residue" evidence="1">
    <location>
        <position position="39"/>
    </location>
</feature>
<organism evidence="1">
    <name type="scientific">marine sediment metagenome</name>
    <dbReference type="NCBI Taxonomy" id="412755"/>
    <lineage>
        <taxon>unclassified sequences</taxon>
        <taxon>metagenomes</taxon>
        <taxon>ecological metagenomes</taxon>
    </lineage>
</organism>
<reference evidence="1" key="1">
    <citation type="journal article" date="2014" name="Front. Microbiol.">
        <title>High frequency of phylogenetically diverse reductive dehalogenase-homologous genes in deep subseafloor sedimentary metagenomes.</title>
        <authorList>
            <person name="Kawai M."/>
            <person name="Futagami T."/>
            <person name="Toyoda A."/>
            <person name="Takaki Y."/>
            <person name="Nishi S."/>
            <person name="Hori S."/>
            <person name="Arai W."/>
            <person name="Tsubouchi T."/>
            <person name="Morono Y."/>
            <person name="Uchiyama I."/>
            <person name="Ito T."/>
            <person name="Fujiyama A."/>
            <person name="Inagaki F."/>
            <person name="Takami H."/>
        </authorList>
    </citation>
    <scope>NUCLEOTIDE SEQUENCE</scope>
    <source>
        <strain evidence="1">Expedition CK06-06</strain>
    </source>
</reference>